<reference evidence="2 3" key="1">
    <citation type="submission" date="2019-08" db="EMBL/GenBank/DDBJ databases">
        <title>Actinomadura sp. nov. CYP1-5 isolated from mountain soil.</title>
        <authorList>
            <person name="Songsumanus A."/>
            <person name="Kuncharoen N."/>
            <person name="Kudo T."/>
            <person name="Yuki M."/>
            <person name="Igarashi Y."/>
            <person name="Tanasupawat S."/>
        </authorList>
    </citation>
    <scope>NUCLEOTIDE SEQUENCE [LARGE SCALE GENOMIC DNA]</scope>
    <source>
        <strain evidence="2 3">JCM 14158</strain>
    </source>
</reference>
<dbReference type="InterPro" id="IPR027417">
    <property type="entry name" value="P-loop_NTPase"/>
</dbReference>
<dbReference type="Gene3D" id="1.10.10.10">
    <property type="entry name" value="Winged helix-like DNA-binding domain superfamily/Winged helix DNA-binding domain"/>
    <property type="match status" value="1"/>
</dbReference>
<dbReference type="Gene3D" id="3.40.50.300">
    <property type="entry name" value="P-loop containing nucleotide triphosphate hydrolases"/>
    <property type="match status" value="1"/>
</dbReference>
<dbReference type="GO" id="GO:0006355">
    <property type="term" value="P:regulation of DNA-templated transcription"/>
    <property type="evidence" value="ECO:0007669"/>
    <property type="project" value="InterPro"/>
</dbReference>
<accession>A0A5D0N9R6</accession>
<evidence type="ECO:0000313" key="3">
    <source>
        <dbReference type="Proteomes" id="UP000323380"/>
    </source>
</evidence>
<dbReference type="GO" id="GO:0016887">
    <property type="term" value="F:ATP hydrolysis activity"/>
    <property type="evidence" value="ECO:0007669"/>
    <property type="project" value="InterPro"/>
</dbReference>
<dbReference type="STRING" id="1220554.GCA_001552135_06198"/>
<dbReference type="EMBL" id="VSFG01000011">
    <property type="protein sequence ID" value="TYB41057.1"/>
    <property type="molecule type" value="Genomic_DNA"/>
</dbReference>
<dbReference type="RefSeq" id="WP_148344742.1">
    <property type="nucleotide sequence ID" value="NZ_VSFG01000011.1"/>
</dbReference>
<dbReference type="Pfam" id="PF25872">
    <property type="entry name" value="HTH_77"/>
    <property type="match status" value="1"/>
</dbReference>
<keyword evidence="3" id="KW-1185">Reference proteome</keyword>
<dbReference type="CDD" id="cd06170">
    <property type="entry name" value="LuxR_C_like"/>
    <property type="match status" value="1"/>
</dbReference>
<dbReference type="PANTHER" id="PTHR47691:SF3">
    <property type="entry name" value="HTH-TYPE TRANSCRIPTIONAL REGULATOR RV0890C-RELATED"/>
    <property type="match status" value="1"/>
</dbReference>
<proteinExistence type="predicted"/>
<dbReference type="InterPro" id="IPR000792">
    <property type="entry name" value="Tscrpt_reg_LuxR_C"/>
</dbReference>
<dbReference type="AlphaFoldDB" id="A0A5D0N9R6"/>
<evidence type="ECO:0000313" key="2">
    <source>
        <dbReference type="EMBL" id="TYB41057.1"/>
    </source>
</evidence>
<dbReference type="SUPFAM" id="SSF46894">
    <property type="entry name" value="C-terminal effector domain of the bipartite response regulators"/>
    <property type="match status" value="1"/>
</dbReference>
<comment type="caution">
    <text evidence="2">The sequence shown here is derived from an EMBL/GenBank/DDBJ whole genome shotgun (WGS) entry which is preliminary data.</text>
</comment>
<dbReference type="Proteomes" id="UP000323380">
    <property type="component" value="Unassembled WGS sequence"/>
</dbReference>
<dbReference type="Pfam" id="PF00196">
    <property type="entry name" value="GerE"/>
    <property type="match status" value="1"/>
</dbReference>
<organism evidence="2 3">
    <name type="scientific">Actinomadura chibensis</name>
    <dbReference type="NCBI Taxonomy" id="392828"/>
    <lineage>
        <taxon>Bacteria</taxon>
        <taxon>Bacillati</taxon>
        <taxon>Actinomycetota</taxon>
        <taxon>Actinomycetes</taxon>
        <taxon>Streptosporangiales</taxon>
        <taxon>Thermomonosporaceae</taxon>
        <taxon>Actinomadura</taxon>
    </lineage>
</organism>
<dbReference type="PANTHER" id="PTHR47691">
    <property type="entry name" value="REGULATOR-RELATED"/>
    <property type="match status" value="1"/>
</dbReference>
<dbReference type="InterPro" id="IPR049945">
    <property type="entry name" value="AAA_22"/>
</dbReference>
<evidence type="ECO:0000259" key="1">
    <source>
        <dbReference type="PROSITE" id="PS50043"/>
    </source>
</evidence>
<feature type="domain" description="HTH luxR-type" evidence="1">
    <location>
        <begin position="713"/>
        <end position="778"/>
    </location>
</feature>
<name>A0A5D0N9R6_9ACTN</name>
<sequence length="794" mass="85146">MAGTSRRSDGNLPLELTTFVGRRQEAAAIRRLVSQARLVTLIGVGGVGKTRLAQRVAADLRRSFPDGVWLVELAALRDPALIAQAAAAALGIHDRSAAWHVDTLSEHVADRRLLMVLDNCEHLLEASAELANALLRTSPGVRVLATSRQPLGLPGEHVVAVAPLSAPAGDETATAPADLARFEAVNLFVERAAAAAPGFVLDEDNAAAVARLCARLEGLPLGIELAAVKMRALSPQQIVERLDERYGLLRTGTAVGEARQQTLEALFDWSHALCSPDERRLWARVSVFTGGFGLHAAEDVCSGDGLDRERVAEVLSALVDKSIVARVGGGGDGPRYRLLDMIRDYGRRRLAESGEEEPLRRRHREHYQRLAEQIAGQWFTAEEVAAVHRLQAEFPNLRAALDFSAGPGSAPGTDRGREGLRLATSLWFGWRAVGLVAEGRRWLERLLVVHPDPTPDRARALVAAGWLAAIHEDRAEAAALLAEARALGTRLGDASVLGDVAQFTAHLAMDEGDMVRAAELLEEARAAHTAAGDRVGLAITLVRLALAVSQLGDVARACELAEDFQALAERHSSRRLDAYGRWALSVIMWQAGERDRADREARHSIRLHWADDDQLGAAYGLEVLAWAAAAEGRAERAAFLLGGLRQLWQRTGTPLAGHGYLAVHTRDCRAAARRALGDDAFDRAFARGGRCGHDAFVAYALEETRKAAPARPAGGAGPELTPREREVAGLVAQGMTNKQVAAALVIAPRTAEGHVEHILTKLGFTSRAQIAAWHTANRAAAGAAAGPPETPRAT</sequence>
<dbReference type="PRINTS" id="PR00038">
    <property type="entry name" value="HTHLUXR"/>
</dbReference>
<dbReference type="Gene3D" id="1.25.40.10">
    <property type="entry name" value="Tetratricopeptide repeat domain"/>
    <property type="match status" value="1"/>
</dbReference>
<dbReference type="GO" id="GO:0003677">
    <property type="term" value="F:DNA binding"/>
    <property type="evidence" value="ECO:0007669"/>
    <property type="project" value="InterPro"/>
</dbReference>
<protein>
    <submittedName>
        <fullName evidence="2">LuxR family transcriptional regulator</fullName>
    </submittedName>
</protein>
<dbReference type="SMART" id="SM00421">
    <property type="entry name" value="HTH_LUXR"/>
    <property type="match status" value="1"/>
</dbReference>
<dbReference type="InterPro" id="IPR016032">
    <property type="entry name" value="Sig_transdc_resp-reg_C-effctor"/>
</dbReference>
<dbReference type="Pfam" id="PF13401">
    <property type="entry name" value="AAA_22"/>
    <property type="match status" value="1"/>
</dbReference>
<dbReference type="SUPFAM" id="SSF52540">
    <property type="entry name" value="P-loop containing nucleoside triphosphate hydrolases"/>
    <property type="match status" value="1"/>
</dbReference>
<dbReference type="InterPro" id="IPR058852">
    <property type="entry name" value="HTH_77"/>
</dbReference>
<dbReference type="SUPFAM" id="SSF48452">
    <property type="entry name" value="TPR-like"/>
    <property type="match status" value="1"/>
</dbReference>
<dbReference type="InterPro" id="IPR036388">
    <property type="entry name" value="WH-like_DNA-bd_sf"/>
</dbReference>
<dbReference type="PROSITE" id="PS50043">
    <property type="entry name" value="HTH_LUXR_2"/>
    <property type="match status" value="1"/>
</dbReference>
<dbReference type="InterPro" id="IPR011990">
    <property type="entry name" value="TPR-like_helical_dom_sf"/>
</dbReference>
<dbReference type="PRINTS" id="PR00364">
    <property type="entry name" value="DISEASERSIST"/>
</dbReference>
<gene>
    <name evidence="2" type="ORF">FXF69_36650</name>
</gene>